<evidence type="ECO:0000256" key="1">
    <source>
        <dbReference type="SAM" id="MobiDB-lite"/>
    </source>
</evidence>
<gene>
    <name evidence="2" type="ORF">AJE_00470</name>
</gene>
<protein>
    <submittedName>
        <fullName evidence="2">Uncharacterized protein</fullName>
    </submittedName>
</protein>
<feature type="region of interest" description="Disordered" evidence="1">
    <location>
        <begin position="126"/>
        <end position="154"/>
    </location>
</feature>
<proteinExistence type="predicted"/>
<dbReference type="EMBL" id="AHTH01000002">
    <property type="protein sequence ID" value="EHR42617.1"/>
    <property type="molecule type" value="Genomic_DNA"/>
</dbReference>
<accession>H3Z9U3</accession>
<evidence type="ECO:0000313" key="2">
    <source>
        <dbReference type="EMBL" id="EHR42617.1"/>
    </source>
</evidence>
<feature type="compositionally biased region" description="Acidic residues" evidence="1">
    <location>
        <begin position="137"/>
        <end position="146"/>
    </location>
</feature>
<organism evidence="2 3">
    <name type="scientific">Alishewanella jeotgali KCTC 22429</name>
    <dbReference type="NCBI Taxonomy" id="1129374"/>
    <lineage>
        <taxon>Bacteria</taxon>
        <taxon>Pseudomonadati</taxon>
        <taxon>Pseudomonadota</taxon>
        <taxon>Gammaproteobacteria</taxon>
        <taxon>Alteromonadales</taxon>
        <taxon>Alteromonadaceae</taxon>
        <taxon>Alishewanella</taxon>
    </lineage>
</organism>
<dbReference type="RefSeq" id="WP_008949181.1">
    <property type="nucleotide sequence ID" value="NZ_AHTH01000002.1"/>
</dbReference>
<comment type="caution">
    <text evidence="2">The sequence shown here is derived from an EMBL/GenBank/DDBJ whole genome shotgun (WGS) entry which is preliminary data.</text>
</comment>
<keyword evidence="3" id="KW-1185">Reference proteome</keyword>
<dbReference type="AlphaFoldDB" id="H3Z9U3"/>
<dbReference type="PATRIC" id="fig|1129374.4.peg.95"/>
<evidence type="ECO:0000313" key="3">
    <source>
        <dbReference type="Proteomes" id="UP000012046"/>
    </source>
</evidence>
<dbReference type="Proteomes" id="UP000012046">
    <property type="component" value="Unassembled WGS sequence"/>
</dbReference>
<name>H3Z9U3_9ALTE</name>
<sequence>MGFFSDCFNAVSSFVHSVANTVSRGFEKAKEIAGKALGWMAENAESFVGGVKKVWAVAKPYVDKFAVFLEAAAKGAPYPWLKAALSGLSKALVALTAFENSPIAKKIDAAIKWAIEVAKRWQKRREQNENQQNAEKENEELNEAEFSEAKRHQETFRTAEREFADNENRHSFELASALNDYEISRIELKKALLKTPDNFEHYLRLRATQKLLNMAEKKFIAAKTLDDLSLDDLFLVRIASDLIKSNPQLSNDAAIRLDRILKEVYGCALAPFVFEELVASWALRSKELTNEWELASKTLAKEKILLKNLVLAKDIQGSLAAEEEVLLIQLQADIPKNQINLDSKLNELNGLNLYVGAVEGFLQLLEKDEHQLEAEGRDYLIDEGASVGTLLIRCAEQNLSFHSLDPDEQALINDYANIFKSESELRVERVLETVA</sequence>
<dbReference type="eggNOG" id="ENOG5033S1H">
    <property type="taxonomic scope" value="Bacteria"/>
</dbReference>
<reference evidence="2 3" key="1">
    <citation type="journal article" date="2012" name="J. Bacteriol.">
        <title>Genome Sequence of Extracellular-Protease-Producing Alishewanella jeotgali Isolated from Traditional Korean Fermented Seafood.</title>
        <authorList>
            <person name="Jung J."/>
            <person name="Chun J."/>
            <person name="Park W."/>
        </authorList>
    </citation>
    <scope>NUCLEOTIDE SEQUENCE [LARGE SCALE GENOMIC DNA]</scope>
    <source>
        <strain evidence="2 3">KCTC 22429</strain>
    </source>
</reference>
<dbReference type="STRING" id="1129374.AJE_00470"/>